<evidence type="ECO:0000256" key="1">
    <source>
        <dbReference type="ARBA" id="ARBA00004442"/>
    </source>
</evidence>
<evidence type="ECO:0000256" key="6">
    <source>
        <dbReference type="ARBA" id="ARBA00023136"/>
    </source>
</evidence>
<dbReference type="InterPro" id="IPR051906">
    <property type="entry name" value="TolC-like"/>
</dbReference>
<comment type="caution">
    <text evidence="9">The sequence shown here is derived from an EMBL/GenBank/DDBJ whole genome shotgun (WGS) entry which is preliminary data.</text>
</comment>
<evidence type="ECO:0000313" key="10">
    <source>
        <dbReference type="Proteomes" id="UP001597044"/>
    </source>
</evidence>
<keyword evidence="3" id="KW-0813">Transport</keyword>
<dbReference type="PANTHER" id="PTHR30026:SF20">
    <property type="entry name" value="OUTER MEMBRANE PROTEIN TOLC"/>
    <property type="match status" value="1"/>
</dbReference>
<name>A0ABW3HG85_9GAMM</name>
<dbReference type="NCBIfam" id="TIGR01844">
    <property type="entry name" value="type_I_sec_TolC"/>
    <property type="match status" value="1"/>
</dbReference>
<evidence type="ECO:0000256" key="8">
    <source>
        <dbReference type="SAM" id="SignalP"/>
    </source>
</evidence>
<dbReference type="Pfam" id="PF02321">
    <property type="entry name" value="OEP"/>
    <property type="match status" value="2"/>
</dbReference>
<dbReference type="RefSeq" id="WP_379068712.1">
    <property type="nucleotide sequence ID" value="NZ_JBHTIT010000001.1"/>
</dbReference>
<evidence type="ECO:0000256" key="7">
    <source>
        <dbReference type="ARBA" id="ARBA00023237"/>
    </source>
</evidence>
<accession>A0ABW3HG85</accession>
<evidence type="ECO:0000313" key="9">
    <source>
        <dbReference type="EMBL" id="MFD0949248.1"/>
    </source>
</evidence>
<evidence type="ECO:0000256" key="5">
    <source>
        <dbReference type="ARBA" id="ARBA00022692"/>
    </source>
</evidence>
<evidence type="ECO:0000256" key="2">
    <source>
        <dbReference type="ARBA" id="ARBA00007613"/>
    </source>
</evidence>
<dbReference type="InterPro" id="IPR010130">
    <property type="entry name" value="T1SS_OMP_TolC"/>
</dbReference>
<gene>
    <name evidence="9" type="ORF">ACFQ0F_02395</name>
</gene>
<protein>
    <submittedName>
        <fullName evidence="9">TolC family outer membrane protein</fullName>
    </submittedName>
</protein>
<evidence type="ECO:0000256" key="4">
    <source>
        <dbReference type="ARBA" id="ARBA00022452"/>
    </source>
</evidence>
<feature type="signal peptide" evidence="8">
    <location>
        <begin position="1"/>
        <end position="21"/>
    </location>
</feature>
<dbReference type="EMBL" id="JBHTIT010000001">
    <property type="protein sequence ID" value="MFD0949248.1"/>
    <property type="molecule type" value="Genomic_DNA"/>
</dbReference>
<keyword evidence="10" id="KW-1185">Reference proteome</keyword>
<feature type="chain" id="PRO_5046793455" evidence="8">
    <location>
        <begin position="22"/>
        <end position="448"/>
    </location>
</feature>
<organism evidence="9 10">
    <name type="scientific">Paraperlucidibaca wandonensis</name>
    <dbReference type="NCBI Taxonomy" id="1268273"/>
    <lineage>
        <taxon>Bacteria</taxon>
        <taxon>Pseudomonadati</taxon>
        <taxon>Pseudomonadota</taxon>
        <taxon>Gammaproteobacteria</taxon>
        <taxon>Moraxellales</taxon>
        <taxon>Moraxellaceae</taxon>
        <taxon>Paraperlucidibaca</taxon>
    </lineage>
</organism>
<comment type="similarity">
    <text evidence="2">Belongs to the outer membrane factor (OMF) (TC 1.B.17) family.</text>
</comment>
<reference evidence="10" key="1">
    <citation type="journal article" date="2019" name="Int. J. Syst. Evol. Microbiol.">
        <title>The Global Catalogue of Microorganisms (GCM) 10K type strain sequencing project: providing services to taxonomists for standard genome sequencing and annotation.</title>
        <authorList>
            <consortium name="The Broad Institute Genomics Platform"/>
            <consortium name="The Broad Institute Genome Sequencing Center for Infectious Disease"/>
            <person name="Wu L."/>
            <person name="Ma J."/>
        </authorList>
    </citation>
    <scope>NUCLEOTIDE SEQUENCE [LARGE SCALE GENOMIC DNA]</scope>
    <source>
        <strain evidence="10">CCUG 63419</strain>
    </source>
</reference>
<dbReference type="InterPro" id="IPR003423">
    <property type="entry name" value="OMP_efflux"/>
</dbReference>
<evidence type="ECO:0000256" key="3">
    <source>
        <dbReference type="ARBA" id="ARBA00022448"/>
    </source>
</evidence>
<keyword evidence="4" id="KW-1134">Transmembrane beta strand</keyword>
<sequence>MTIRKCVTLASMLFISPATFATNLLDIVHTAEVKNSRFAALRVERAIANQAPDIARASLLPQIVLTASTSTANLQQDPIKFAPGVPAVGGDTAYDSTEWGGRVVQPLFNWGAFQQYQVAKIQRSYEQALADAKAQDLYFNIADAYFNVLRAQDSLSIAKSRLASLAKRLEEAQAKYASGFVSQVDILEQESQRDAAASQVLTAEDQLNSQRETLSALVGEPTTELATLRTDIPVLLPTPNSVDAWGKLAIEQNPNLLASLLGIEQSKASKSALKAEYLPQINFFASYSDRNLKGSDSAAVALNSGTTDVVGVEARWEIFSGGATHARVKRAGLQTNLALQNHESDAKIIENQARALFQTAKTDAYRIKAKQRSLSSSELAYRAIEAGYSAGTHSIVDVMSSETKVNTARVELATARYDYVMNCFRLYQIIGLLNESAITRINGWLVAN</sequence>
<keyword evidence="5" id="KW-0812">Transmembrane</keyword>
<dbReference type="SUPFAM" id="SSF56954">
    <property type="entry name" value="Outer membrane efflux proteins (OEP)"/>
    <property type="match status" value="1"/>
</dbReference>
<proteinExistence type="inferred from homology"/>
<comment type="subcellular location">
    <subcellularLocation>
        <location evidence="1">Cell outer membrane</location>
    </subcellularLocation>
</comment>
<keyword evidence="8" id="KW-0732">Signal</keyword>
<keyword evidence="7" id="KW-0998">Cell outer membrane</keyword>
<dbReference type="Proteomes" id="UP001597044">
    <property type="component" value="Unassembled WGS sequence"/>
</dbReference>
<keyword evidence="6" id="KW-0472">Membrane</keyword>
<dbReference type="Gene3D" id="1.20.1600.10">
    <property type="entry name" value="Outer membrane efflux proteins (OEP)"/>
    <property type="match status" value="1"/>
</dbReference>
<dbReference type="PANTHER" id="PTHR30026">
    <property type="entry name" value="OUTER MEMBRANE PROTEIN TOLC"/>
    <property type="match status" value="1"/>
</dbReference>